<sequence length="109" mass="12866">MKKLFLLLFMLILSISVSSKVKYHPKTKDELKELIENESIYLGDIDTSAITDMSYLFIREVNKIDACRIAYEYITTKRKNFLGIGKWDTSNVTDMEGLFYKMKDFNFRK</sequence>
<evidence type="ECO:0000313" key="1">
    <source>
        <dbReference type="EMBL" id="EFE86483.1"/>
    </source>
</evidence>
<dbReference type="RefSeq" id="WP_005973811.1">
    <property type="nucleotide sequence ID" value="NZ_GG665897.1"/>
</dbReference>
<dbReference type="GeneID" id="78419892"/>
<gene>
    <name evidence="1" type="ORF">FUSPEROL_01678</name>
</gene>
<dbReference type="EMBL" id="ACJY01000086">
    <property type="protein sequence ID" value="EFE86483.1"/>
    <property type="molecule type" value="Genomic_DNA"/>
</dbReference>
<dbReference type="InterPro" id="IPR005046">
    <property type="entry name" value="DUF285"/>
</dbReference>
<comment type="caution">
    <text evidence="1">The sequence shown here is derived from an EMBL/GenBank/DDBJ whole genome shotgun (WGS) entry which is preliminary data.</text>
</comment>
<dbReference type="AlphaFoldDB" id="D4CW69"/>
<dbReference type="InterPro" id="IPR011889">
    <property type="entry name" value="Liste_lipo_26"/>
</dbReference>
<organism evidence="1 2">
    <name type="scientific">Fusobacterium periodonticum ATCC 33693</name>
    <dbReference type="NCBI Taxonomy" id="546275"/>
    <lineage>
        <taxon>Bacteria</taxon>
        <taxon>Fusobacteriati</taxon>
        <taxon>Fusobacteriota</taxon>
        <taxon>Fusobacteriia</taxon>
        <taxon>Fusobacteriales</taxon>
        <taxon>Fusobacteriaceae</taxon>
        <taxon>Fusobacterium</taxon>
    </lineage>
</organism>
<dbReference type="HOGENOM" id="CLU_173918_0_0_0"/>
<dbReference type="NCBIfam" id="TIGR02167">
    <property type="entry name" value="Liste_lipo_26"/>
    <property type="match status" value="1"/>
</dbReference>
<dbReference type="Pfam" id="PF03382">
    <property type="entry name" value="DUF285"/>
    <property type="match status" value="1"/>
</dbReference>
<dbReference type="eggNOG" id="COG3291">
    <property type="taxonomic scope" value="Bacteria"/>
</dbReference>
<dbReference type="STRING" id="546275.FUSPEROL_01678"/>
<protein>
    <submittedName>
        <fullName evidence="1">Uncharacterized protein</fullName>
    </submittedName>
</protein>
<proteinExistence type="predicted"/>
<evidence type="ECO:0000313" key="2">
    <source>
        <dbReference type="Proteomes" id="UP000003748"/>
    </source>
</evidence>
<name>D4CW69_9FUSO</name>
<dbReference type="Proteomes" id="UP000003748">
    <property type="component" value="Unassembled WGS sequence"/>
</dbReference>
<reference evidence="1 2" key="1">
    <citation type="submission" date="2010-02" db="EMBL/GenBank/DDBJ databases">
        <authorList>
            <person name="Weinstock G."/>
            <person name="Sodergren E."/>
            <person name="Clifton S."/>
            <person name="Fulton L."/>
            <person name="Fulton B."/>
            <person name="Courtney L."/>
            <person name="Fronick C."/>
            <person name="Harrison M."/>
            <person name="Strong C."/>
            <person name="Farmer C."/>
            <person name="Delahaunty K."/>
            <person name="Markovic C."/>
            <person name="Hall O."/>
            <person name="Minx P."/>
            <person name="Tomlinson C."/>
            <person name="Mitreva M."/>
            <person name="Nelson J."/>
            <person name="Hou S."/>
            <person name="Wollam A."/>
            <person name="Pepin K.H."/>
            <person name="Johnson M."/>
            <person name="Bhonagiri V."/>
            <person name="Zhang X."/>
            <person name="Suruliraj S."/>
            <person name="Warren W."/>
            <person name="Chinwalla A."/>
            <person name="Mardis E.R."/>
            <person name="Wilson R.K."/>
        </authorList>
    </citation>
    <scope>NUCLEOTIDE SEQUENCE [LARGE SCALE GENOMIC DNA]</scope>
    <source>
        <strain evidence="1 2">ATCC 33693</strain>
    </source>
</reference>
<accession>D4CW69</accession>